<dbReference type="EMBL" id="JAVIJP010000017">
    <property type="protein sequence ID" value="KAL3640018.1"/>
    <property type="molecule type" value="Genomic_DNA"/>
</dbReference>
<evidence type="ECO:0000313" key="3">
    <source>
        <dbReference type="EMBL" id="KAL3640018.1"/>
    </source>
</evidence>
<dbReference type="AlphaFoldDB" id="A0ABD3E486"/>
<name>A0ABD3E486_9LAMI</name>
<protein>
    <submittedName>
        <fullName evidence="4">Uncharacterized protein</fullName>
    </submittedName>
</protein>
<comment type="caution">
    <text evidence="4">The sequence shown here is derived from an EMBL/GenBank/DDBJ whole genome shotgun (WGS) entry which is preliminary data.</text>
</comment>
<organism evidence="4 5">
    <name type="scientific">Castilleja foliolosa</name>
    <dbReference type="NCBI Taxonomy" id="1961234"/>
    <lineage>
        <taxon>Eukaryota</taxon>
        <taxon>Viridiplantae</taxon>
        <taxon>Streptophyta</taxon>
        <taxon>Embryophyta</taxon>
        <taxon>Tracheophyta</taxon>
        <taxon>Spermatophyta</taxon>
        <taxon>Magnoliopsida</taxon>
        <taxon>eudicotyledons</taxon>
        <taxon>Gunneridae</taxon>
        <taxon>Pentapetalae</taxon>
        <taxon>asterids</taxon>
        <taxon>lamiids</taxon>
        <taxon>Lamiales</taxon>
        <taxon>Orobanchaceae</taxon>
        <taxon>Pedicularideae</taxon>
        <taxon>Castillejinae</taxon>
        <taxon>Castilleja</taxon>
    </lineage>
</organism>
<reference evidence="4" key="2">
    <citation type="submission" date="2024-11" db="EMBL/GenBank/DDBJ databases">
        <authorList>
            <person name="Burger M."/>
            <person name="Chory J."/>
        </authorList>
    </citation>
    <scope>NUCLEOTIDE SEQUENCE</scope>
    <source>
        <strain evidence="4">Tecolote</strain>
        <tissue evidence="4">Flower</tissue>
    </source>
</reference>
<dbReference type="EMBL" id="JAVIJP010000007">
    <property type="protein sequence ID" value="KAL3649188.1"/>
    <property type="molecule type" value="Genomic_DNA"/>
</dbReference>
<dbReference type="EMBL" id="JAVIJP010000066">
    <property type="protein sequence ID" value="KAL3621042.1"/>
    <property type="molecule type" value="Genomic_DNA"/>
</dbReference>
<evidence type="ECO:0000313" key="5">
    <source>
        <dbReference type="Proteomes" id="UP001632038"/>
    </source>
</evidence>
<evidence type="ECO:0000313" key="2">
    <source>
        <dbReference type="EMBL" id="KAL3621042.1"/>
    </source>
</evidence>
<keyword evidence="5" id="KW-1185">Reference proteome</keyword>
<proteinExistence type="predicted"/>
<evidence type="ECO:0000313" key="4">
    <source>
        <dbReference type="EMBL" id="KAL3649188.1"/>
    </source>
</evidence>
<gene>
    <name evidence="4" type="ORF">CASFOL_005591</name>
    <name evidence="3" type="ORF">CASFOL_014986</name>
    <name evidence="2" type="ORF">CASFOL_035954</name>
</gene>
<accession>A0ABD3E486</accession>
<sequence length="82" mass="9168">MERGWASSAFLIKGFSQNLKPFGCLPTSGLIYQILIFARHWKNLFRSSSSSWIVPLRAAVAHGTSCPADPDAPSRLKRYSNR</sequence>
<feature type="region of interest" description="Disordered" evidence="1">
    <location>
        <begin position="63"/>
        <end position="82"/>
    </location>
</feature>
<reference evidence="5" key="1">
    <citation type="journal article" date="2024" name="IScience">
        <title>Strigolactones Initiate the Formation of Haustorium-like Structures in Castilleja.</title>
        <authorList>
            <person name="Buerger M."/>
            <person name="Peterson D."/>
            <person name="Chory J."/>
        </authorList>
    </citation>
    <scope>NUCLEOTIDE SEQUENCE [LARGE SCALE GENOMIC DNA]</scope>
</reference>
<evidence type="ECO:0000256" key="1">
    <source>
        <dbReference type="SAM" id="MobiDB-lite"/>
    </source>
</evidence>
<dbReference type="Proteomes" id="UP001632038">
    <property type="component" value="Unassembled WGS sequence"/>
</dbReference>